<sequence length="75" mass="8366">MANNNNGKMWKIIAIIVCILLAAGGGLYGYGRLNGRFEAVEKEIPKIDANENSIIGMKKDIEYIKKGIDRIEKKL</sequence>
<accession>A0A0F9AQW2</accession>
<protein>
    <submittedName>
        <fullName evidence="2">Uncharacterized protein</fullName>
    </submittedName>
</protein>
<keyword evidence="1" id="KW-0472">Membrane</keyword>
<keyword evidence="1" id="KW-0812">Transmembrane</keyword>
<organism evidence="2">
    <name type="scientific">marine sediment metagenome</name>
    <dbReference type="NCBI Taxonomy" id="412755"/>
    <lineage>
        <taxon>unclassified sequences</taxon>
        <taxon>metagenomes</taxon>
        <taxon>ecological metagenomes</taxon>
    </lineage>
</organism>
<reference evidence="2" key="1">
    <citation type="journal article" date="2015" name="Nature">
        <title>Complex archaea that bridge the gap between prokaryotes and eukaryotes.</title>
        <authorList>
            <person name="Spang A."/>
            <person name="Saw J.H."/>
            <person name="Jorgensen S.L."/>
            <person name="Zaremba-Niedzwiedzka K."/>
            <person name="Martijn J."/>
            <person name="Lind A.E."/>
            <person name="van Eijk R."/>
            <person name="Schleper C."/>
            <person name="Guy L."/>
            <person name="Ettema T.J."/>
        </authorList>
    </citation>
    <scope>NUCLEOTIDE SEQUENCE</scope>
</reference>
<name>A0A0F9AQW2_9ZZZZ</name>
<dbReference type="AlphaFoldDB" id="A0A0F9AQW2"/>
<feature type="transmembrane region" description="Helical" evidence="1">
    <location>
        <begin position="12"/>
        <end position="30"/>
    </location>
</feature>
<dbReference type="EMBL" id="LAZR01041448">
    <property type="protein sequence ID" value="KKL11964.1"/>
    <property type="molecule type" value="Genomic_DNA"/>
</dbReference>
<evidence type="ECO:0000313" key="2">
    <source>
        <dbReference type="EMBL" id="KKL11964.1"/>
    </source>
</evidence>
<comment type="caution">
    <text evidence="2">The sequence shown here is derived from an EMBL/GenBank/DDBJ whole genome shotgun (WGS) entry which is preliminary data.</text>
</comment>
<proteinExistence type="predicted"/>
<gene>
    <name evidence="2" type="ORF">LCGC14_2540520</name>
</gene>
<keyword evidence="1" id="KW-1133">Transmembrane helix</keyword>
<evidence type="ECO:0000256" key="1">
    <source>
        <dbReference type="SAM" id="Phobius"/>
    </source>
</evidence>